<feature type="transmembrane region" description="Helical" evidence="1">
    <location>
        <begin position="78"/>
        <end position="94"/>
    </location>
</feature>
<evidence type="ECO:0000313" key="2">
    <source>
        <dbReference type="EMBL" id="QHU17154.1"/>
    </source>
</evidence>
<sequence>MQKTSLYHSYIYFIFFVKVLFLLAIIAQLYAKFYAPEKFEDAKSWKDYFENIFIILMALLLLYLFSHSHVNIEREERILFVIFAIIIILHTYRML</sequence>
<feature type="transmembrane region" description="Helical" evidence="1">
    <location>
        <begin position="48"/>
        <end position="66"/>
    </location>
</feature>
<reference evidence="2" key="1">
    <citation type="journal article" date="2020" name="Nature">
        <title>Giant virus diversity and host interactions through global metagenomics.</title>
        <authorList>
            <person name="Schulz F."/>
            <person name="Roux S."/>
            <person name="Paez-Espino D."/>
            <person name="Jungbluth S."/>
            <person name="Walsh D.A."/>
            <person name="Denef V.J."/>
            <person name="McMahon K.D."/>
            <person name="Konstantinidis K.T."/>
            <person name="Eloe-Fadrosh E.A."/>
            <person name="Kyrpides N.C."/>
            <person name="Woyke T."/>
        </authorList>
    </citation>
    <scope>NUCLEOTIDE SEQUENCE</scope>
    <source>
        <strain evidence="2">GVMAG-S-3300012000-57</strain>
    </source>
</reference>
<keyword evidence="1" id="KW-0812">Transmembrane</keyword>
<feature type="transmembrane region" description="Helical" evidence="1">
    <location>
        <begin position="12"/>
        <end position="33"/>
    </location>
</feature>
<evidence type="ECO:0000256" key="1">
    <source>
        <dbReference type="SAM" id="Phobius"/>
    </source>
</evidence>
<name>A0A6C0KLE1_9ZZZZ</name>
<keyword evidence="1" id="KW-0472">Membrane</keyword>
<accession>A0A6C0KLE1</accession>
<protein>
    <submittedName>
        <fullName evidence="2">Uncharacterized protein</fullName>
    </submittedName>
</protein>
<proteinExistence type="predicted"/>
<keyword evidence="1" id="KW-1133">Transmembrane helix</keyword>
<dbReference type="AlphaFoldDB" id="A0A6C0KLE1"/>
<dbReference type="EMBL" id="MN740899">
    <property type="protein sequence ID" value="QHU17154.1"/>
    <property type="molecule type" value="Genomic_DNA"/>
</dbReference>
<organism evidence="2">
    <name type="scientific">viral metagenome</name>
    <dbReference type="NCBI Taxonomy" id="1070528"/>
    <lineage>
        <taxon>unclassified sequences</taxon>
        <taxon>metagenomes</taxon>
        <taxon>organismal metagenomes</taxon>
    </lineage>
</organism>